<sequence>MEALFASKDMLAANINGTNTSMSWVIDSLEKNSLSFRQARGQAKVSKIDNIDISDKKGFNSKVYKTTITFDDINNNPYVCILKIPGTGDLKALIDEVTNDEPSSDDEHISVNTTIKMHNREVLFYEHYSGDIKGLHIPKCFGAKEWIFNKQEGAILMEYKDSNQFSHAKYFDTLTIEQAQSVMDQIFILQSHFLTLPDQSWKEKFPTVVTALDFIAIKDFFLPNFENIKKLTDPALWKDTEQDILALASHYFDAGTYIFKDLPYEEDNQSVFVEADMWINNFLFDNTSKDVTLLDFQVSHCGNIGYDLCDILITNCNYDTRKALEKTLPQYYQKLKQEVESKACTFNLTYEKFIQNYDISLIVRALIKCMAMEMIYALNEVPKEGGDAYWDQMKKDQAFYTLSGLNDAVEGARKHKPEWLILKE</sequence>
<reference evidence="2" key="1">
    <citation type="submission" date="2016-11" db="UniProtKB">
        <authorList>
            <consortium name="WormBaseParasite"/>
        </authorList>
    </citation>
    <scope>IDENTIFICATION</scope>
    <source>
        <strain evidence="2">KR3021</strain>
    </source>
</reference>
<accession>A0AC35UAW8</accession>
<proteinExistence type="predicted"/>
<evidence type="ECO:0000313" key="2">
    <source>
        <dbReference type="WBParaSite" id="RSKR_0000935600.1"/>
    </source>
</evidence>
<evidence type="ECO:0000313" key="1">
    <source>
        <dbReference type="Proteomes" id="UP000095286"/>
    </source>
</evidence>
<dbReference type="Proteomes" id="UP000095286">
    <property type="component" value="Unplaced"/>
</dbReference>
<dbReference type="WBParaSite" id="RSKR_0000935600.1">
    <property type="protein sequence ID" value="RSKR_0000935600.1"/>
    <property type="gene ID" value="RSKR_0000935600"/>
</dbReference>
<protein>
    <submittedName>
        <fullName evidence="2">CHK domain-containing protein</fullName>
    </submittedName>
</protein>
<name>A0AC35UAW8_9BILA</name>
<organism evidence="1 2">
    <name type="scientific">Rhabditophanes sp. KR3021</name>
    <dbReference type="NCBI Taxonomy" id="114890"/>
    <lineage>
        <taxon>Eukaryota</taxon>
        <taxon>Metazoa</taxon>
        <taxon>Ecdysozoa</taxon>
        <taxon>Nematoda</taxon>
        <taxon>Chromadorea</taxon>
        <taxon>Rhabditida</taxon>
        <taxon>Tylenchina</taxon>
        <taxon>Panagrolaimomorpha</taxon>
        <taxon>Strongyloidoidea</taxon>
        <taxon>Alloionematidae</taxon>
        <taxon>Rhabditophanes</taxon>
    </lineage>
</organism>